<evidence type="ECO:0000256" key="1">
    <source>
        <dbReference type="SAM" id="Phobius"/>
    </source>
</evidence>
<evidence type="ECO:0000313" key="3">
    <source>
        <dbReference type="Proteomes" id="UP000320055"/>
    </source>
</evidence>
<name>A0A563W052_9CYAN</name>
<protein>
    <submittedName>
        <fullName evidence="2">Uncharacterized protein</fullName>
    </submittedName>
</protein>
<dbReference type="EMBL" id="CAACVJ010000484">
    <property type="protein sequence ID" value="VEP17056.1"/>
    <property type="molecule type" value="Genomic_DNA"/>
</dbReference>
<keyword evidence="3" id="KW-1185">Reference proteome</keyword>
<keyword evidence="1" id="KW-0472">Membrane</keyword>
<keyword evidence="1" id="KW-1133">Transmembrane helix</keyword>
<proteinExistence type="predicted"/>
<dbReference type="AlphaFoldDB" id="A0A563W052"/>
<gene>
    <name evidence="2" type="ORF">H1P_5340002</name>
</gene>
<sequence length="41" mass="4724">MTNIIFLTNKIVEDAYCQTFVTLINVAIMLLVIKQLSHNTR</sequence>
<reference evidence="2 3" key="1">
    <citation type="submission" date="2019-01" db="EMBL/GenBank/DDBJ databases">
        <authorList>
            <person name="Brito A."/>
        </authorList>
    </citation>
    <scope>NUCLEOTIDE SEQUENCE [LARGE SCALE GENOMIC DNA]</scope>
    <source>
        <strain evidence="2">1</strain>
    </source>
</reference>
<organism evidence="2 3">
    <name type="scientific">Hyella patelloides LEGE 07179</name>
    <dbReference type="NCBI Taxonomy" id="945734"/>
    <lineage>
        <taxon>Bacteria</taxon>
        <taxon>Bacillati</taxon>
        <taxon>Cyanobacteriota</taxon>
        <taxon>Cyanophyceae</taxon>
        <taxon>Pleurocapsales</taxon>
        <taxon>Hyellaceae</taxon>
        <taxon>Hyella</taxon>
    </lineage>
</organism>
<accession>A0A563W052</accession>
<feature type="transmembrane region" description="Helical" evidence="1">
    <location>
        <begin position="15"/>
        <end position="33"/>
    </location>
</feature>
<dbReference type="Proteomes" id="UP000320055">
    <property type="component" value="Unassembled WGS sequence"/>
</dbReference>
<keyword evidence="1" id="KW-0812">Transmembrane</keyword>
<evidence type="ECO:0000313" key="2">
    <source>
        <dbReference type="EMBL" id="VEP17056.1"/>
    </source>
</evidence>